<dbReference type="InterPro" id="IPR006311">
    <property type="entry name" value="TAT_signal"/>
</dbReference>
<dbReference type="Proteomes" id="UP000199651">
    <property type="component" value="Unassembled WGS sequence"/>
</dbReference>
<feature type="chain" id="PRO_5011461622" evidence="1">
    <location>
        <begin position="34"/>
        <end position="357"/>
    </location>
</feature>
<dbReference type="Pfam" id="PF17186">
    <property type="entry name" value="Lipocalin_9"/>
    <property type="match status" value="1"/>
</dbReference>
<name>A0A1H0NGU6_9PSEU</name>
<keyword evidence="4" id="KW-1185">Reference proteome</keyword>
<dbReference type="EMBL" id="FNJB01000005">
    <property type="protein sequence ID" value="SDO91655.1"/>
    <property type="molecule type" value="Genomic_DNA"/>
</dbReference>
<dbReference type="Pfam" id="PF07143">
    <property type="entry name" value="CrtC"/>
    <property type="match status" value="1"/>
</dbReference>
<feature type="signal peptide" evidence="1">
    <location>
        <begin position="1"/>
        <end position="33"/>
    </location>
</feature>
<reference evidence="4" key="1">
    <citation type="submission" date="2016-10" db="EMBL/GenBank/DDBJ databases">
        <authorList>
            <person name="Varghese N."/>
            <person name="Submissions S."/>
        </authorList>
    </citation>
    <scope>NUCLEOTIDE SEQUENCE [LARGE SCALE GENOMIC DNA]</scope>
    <source>
        <strain evidence="4">IBRC-M 10655</strain>
    </source>
</reference>
<dbReference type="PROSITE" id="PS51318">
    <property type="entry name" value="TAT"/>
    <property type="match status" value="1"/>
</dbReference>
<protein>
    <submittedName>
        <fullName evidence="3">Predicted secreted hydrolase</fullName>
    </submittedName>
</protein>
<accession>A0A1H0NGU6</accession>
<sequence>MKVIQVTRRRLFAACASLALVAGMAAVPPTAAAAQVGFAMPANEGAHDIRYEWWYVTGHLTGVDPSGGVHEYGFESTFFKNGVGSWCCWPDGYAHHLAVTDLTRDTFTFSTKNTIGYPSNPSGGGFDVGIDSWRLTGKDGNHTIKGNLEDGEYVFDLTTTTNKPVAWHGGDGVIEYGPWADSAYYSWTNLNVGGTLYDHGVPVTITGGKAWSDHQWFGGDSAYGGWDWYSVQLDNGNEYMIYLIKGASGAYVQKVGTLIKPNGQTVQLDPAALTMTPLGFWTSPHSGRTYSSGWTVTVPGGALTILPKRKDQEVRSSIPDVDYWEGASTVTGTINGSAVTGKGYTEINPVQYEPGGF</sequence>
<dbReference type="Gene3D" id="2.40.370.10">
    <property type="entry name" value="AttH-like domain"/>
    <property type="match status" value="2"/>
</dbReference>
<dbReference type="STRING" id="504798.SAMN05421871_102388"/>
<evidence type="ECO:0000313" key="4">
    <source>
        <dbReference type="Proteomes" id="UP000199651"/>
    </source>
</evidence>
<organism evidence="3 4">
    <name type="scientific">Actinokineospora alba</name>
    <dbReference type="NCBI Taxonomy" id="504798"/>
    <lineage>
        <taxon>Bacteria</taxon>
        <taxon>Bacillati</taxon>
        <taxon>Actinomycetota</taxon>
        <taxon>Actinomycetes</taxon>
        <taxon>Pseudonocardiales</taxon>
        <taxon>Pseudonocardiaceae</taxon>
        <taxon>Actinokineospora</taxon>
    </lineage>
</organism>
<dbReference type="PANTHER" id="PTHR38591">
    <property type="entry name" value="HYDROLASE"/>
    <property type="match status" value="1"/>
</dbReference>
<keyword evidence="1" id="KW-0732">Signal</keyword>
<evidence type="ECO:0000256" key="1">
    <source>
        <dbReference type="SAM" id="SignalP"/>
    </source>
</evidence>
<dbReference type="InterPro" id="IPR010791">
    <property type="entry name" value="AttH_dom"/>
</dbReference>
<evidence type="ECO:0000259" key="2">
    <source>
        <dbReference type="Pfam" id="PF07143"/>
    </source>
</evidence>
<gene>
    <name evidence="3" type="ORF">SAMN05192558_105338</name>
</gene>
<dbReference type="PANTHER" id="PTHR38591:SF1">
    <property type="entry name" value="BLL1000 PROTEIN"/>
    <property type="match status" value="1"/>
</dbReference>
<dbReference type="AlphaFoldDB" id="A0A1H0NGU6"/>
<evidence type="ECO:0000313" key="3">
    <source>
        <dbReference type="EMBL" id="SDO91655.1"/>
    </source>
</evidence>
<dbReference type="InterPro" id="IPR023374">
    <property type="entry name" value="AttH-like_dom_sf"/>
</dbReference>
<dbReference type="RefSeq" id="WP_091375167.1">
    <property type="nucleotide sequence ID" value="NZ_FNDV01000002.1"/>
</dbReference>
<dbReference type="OrthoDB" id="9770826at2"/>
<dbReference type="GO" id="GO:0016787">
    <property type="term" value="F:hydrolase activity"/>
    <property type="evidence" value="ECO:0007669"/>
    <property type="project" value="UniProtKB-KW"/>
</dbReference>
<proteinExistence type="predicted"/>
<dbReference type="SUPFAM" id="SSF159245">
    <property type="entry name" value="AttH-like"/>
    <property type="match status" value="1"/>
</dbReference>
<feature type="domain" description="AttH" evidence="2">
    <location>
        <begin position="52"/>
        <end position="216"/>
    </location>
</feature>
<keyword evidence="3" id="KW-0378">Hydrolase</keyword>